<gene>
    <name evidence="3" type="ORF">AVO45_11160</name>
</gene>
<dbReference type="EMBL" id="LQBQ01000035">
    <property type="protein sequence ID" value="KUJ76354.1"/>
    <property type="molecule type" value="Genomic_DNA"/>
</dbReference>
<dbReference type="Pfam" id="PF18932">
    <property type="entry name" value="DUF5681"/>
    <property type="match status" value="1"/>
</dbReference>
<comment type="caution">
    <text evidence="3">The sequence shown here is derived from an EMBL/GenBank/DDBJ whole genome shotgun (WGS) entry which is preliminary data.</text>
</comment>
<evidence type="ECO:0000259" key="2">
    <source>
        <dbReference type="Pfam" id="PF18932"/>
    </source>
</evidence>
<dbReference type="Proteomes" id="UP000053791">
    <property type="component" value="Unassembled WGS sequence"/>
</dbReference>
<dbReference type="OrthoDB" id="2086138at2"/>
<reference evidence="3 4" key="1">
    <citation type="submission" date="2015-12" db="EMBL/GenBank/DDBJ databases">
        <authorList>
            <person name="Shamseldin A."/>
            <person name="Moawad H."/>
            <person name="Abd El-Rahim W.M."/>
            <person name="Sadowsky M.J."/>
        </authorList>
    </citation>
    <scope>NUCLEOTIDE SEQUENCE [LARGE SCALE GENOMIC DNA]</scope>
    <source>
        <strain evidence="3 4">ZGT118</strain>
    </source>
</reference>
<name>A0A0X3TKT8_9RHOB</name>
<feature type="region of interest" description="Disordered" evidence="1">
    <location>
        <begin position="1"/>
        <end position="33"/>
    </location>
</feature>
<evidence type="ECO:0000313" key="4">
    <source>
        <dbReference type="Proteomes" id="UP000053791"/>
    </source>
</evidence>
<proteinExistence type="predicted"/>
<organism evidence="3 4">
    <name type="scientific">Ruegeria marisrubri</name>
    <dbReference type="NCBI Taxonomy" id="1685379"/>
    <lineage>
        <taxon>Bacteria</taxon>
        <taxon>Pseudomonadati</taxon>
        <taxon>Pseudomonadota</taxon>
        <taxon>Alphaproteobacteria</taxon>
        <taxon>Rhodobacterales</taxon>
        <taxon>Roseobacteraceae</taxon>
        <taxon>Ruegeria</taxon>
    </lineage>
</organism>
<dbReference type="AlphaFoldDB" id="A0A0X3TKT8"/>
<dbReference type="STRING" id="1685379.AVO45_11160"/>
<evidence type="ECO:0000256" key="1">
    <source>
        <dbReference type="SAM" id="MobiDB-lite"/>
    </source>
</evidence>
<sequence>MNDDKKIGYAHPPRSTRWQKGQSGNPKGRPKTKSEIMMDAARILTQTVDARAPDGRTIRLEAIEAAYLALCRKGLKGHKPSLLEAIRIMMDVGPAVQAKKEEQKNKRQEILERLERMGVPISEDSKLRK</sequence>
<protein>
    <recommendedName>
        <fullName evidence="2">DUF5681 domain-containing protein</fullName>
    </recommendedName>
</protein>
<feature type="domain" description="DUF5681" evidence="2">
    <location>
        <begin position="14"/>
        <end position="90"/>
    </location>
</feature>
<feature type="compositionally biased region" description="Polar residues" evidence="1">
    <location>
        <begin position="16"/>
        <end position="25"/>
    </location>
</feature>
<keyword evidence="4" id="KW-1185">Reference proteome</keyword>
<dbReference type="RefSeq" id="WP_068348114.1">
    <property type="nucleotide sequence ID" value="NZ_LQBQ01000035.1"/>
</dbReference>
<accession>A0A0X3TKT8</accession>
<evidence type="ECO:0000313" key="3">
    <source>
        <dbReference type="EMBL" id="KUJ76354.1"/>
    </source>
</evidence>
<dbReference type="InterPro" id="IPR043736">
    <property type="entry name" value="DUF5681"/>
</dbReference>